<keyword evidence="4" id="KW-1185">Reference proteome</keyword>
<gene>
    <name evidence="3" type="ORF">HNR30_007757</name>
</gene>
<reference evidence="3 4" key="1">
    <citation type="submission" date="2020-07" db="EMBL/GenBank/DDBJ databases">
        <title>Genomic Encyclopedia of Type Strains, Phase IV (KMG-IV): sequencing the most valuable type-strain genomes for metagenomic binning, comparative biology and taxonomic classification.</title>
        <authorList>
            <person name="Goeker M."/>
        </authorList>
    </citation>
    <scope>NUCLEOTIDE SEQUENCE [LARGE SCALE GENOMIC DNA]</scope>
    <source>
        <strain evidence="3 4">DSM 45533</strain>
    </source>
</reference>
<organism evidence="3 4">
    <name type="scientific">Nonomuraea soli</name>
    <dbReference type="NCBI Taxonomy" id="1032476"/>
    <lineage>
        <taxon>Bacteria</taxon>
        <taxon>Bacillati</taxon>
        <taxon>Actinomycetota</taxon>
        <taxon>Actinomycetes</taxon>
        <taxon>Streptosporangiales</taxon>
        <taxon>Streptosporangiaceae</taxon>
        <taxon>Nonomuraea</taxon>
    </lineage>
</organism>
<accession>A0A7W0HV35</accession>
<sequence>MNQSRKMWVSAAVVAAVVAGGVYVAASASAGALESVRGETRAVVKDVTTPPPSGKPSSDEKVPEFVVSHELNADPGEVAKYWTPERLKDAEPMPMPVVIVAPEE</sequence>
<protein>
    <submittedName>
        <fullName evidence="3">Uncharacterized protein</fullName>
    </submittedName>
</protein>
<dbReference type="AlphaFoldDB" id="A0A7W0HV35"/>
<name>A0A7W0HV35_9ACTN</name>
<feature type="chain" id="PRO_5039131833" evidence="2">
    <location>
        <begin position="31"/>
        <end position="104"/>
    </location>
</feature>
<dbReference type="RefSeq" id="WP_181615053.1">
    <property type="nucleotide sequence ID" value="NZ_BAABAM010000007.1"/>
</dbReference>
<keyword evidence="2" id="KW-0732">Signal</keyword>
<proteinExistence type="predicted"/>
<evidence type="ECO:0000256" key="2">
    <source>
        <dbReference type="SAM" id="SignalP"/>
    </source>
</evidence>
<evidence type="ECO:0000313" key="4">
    <source>
        <dbReference type="Proteomes" id="UP000530928"/>
    </source>
</evidence>
<feature type="region of interest" description="Disordered" evidence="1">
    <location>
        <begin position="35"/>
        <end position="62"/>
    </location>
</feature>
<dbReference type="Proteomes" id="UP000530928">
    <property type="component" value="Unassembled WGS sequence"/>
</dbReference>
<evidence type="ECO:0000256" key="1">
    <source>
        <dbReference type="SAM" id="MobiDB-lite"/>
    </source>
</evidence>
<comment type="caution">
    <text evidence="3">The sequence shown here is derived from an EMBL/GenBank/DDBJ whole genome shotgun (WGS) entry which is preliminary data.</text>
</comment>
<dbReference type="EMBL" id="JACDUR010000008">
    <property type="protein sequence ID" value="MBA2896366.1"/>
    <property type="molecule type" value="Genomic_DNA"/>
</dbReference>
<evidence type="ECO:0000313" key="3">
    <source>
        <dbReference type="EMBL" id="MBA2896366.1"/>
    </source>
</evidence>
<feature type="signal peptide" evidence="2">
    <location>
        <begin position="1"/>
        <end position="30"/>
    </location>
</feature>